<dbReference type="EMBL" id="CP053586">
    <property type="protein sequence ID" value="WNZ24324.1"/>
    <property type="molecule type" value="Genomic_DNA"/>
</dbReference>
<name>A0AA96WFX9_9CYAN</name>
<reference evidence="1" key="1">
    <citation type="submission" date="2020-05" db="EMBL/GenBank/DDBJ databases">
        <authorList>
            <person name="Zhu T."/>
            <person name="Keshari N."/>
            <person name="Lu X."/>
        </authorList>
    </citation>
    <scope>NUCLEOTIDE SEQUENCE</scope>
    <source>
        <strain evidence="1">NK1-12</strain>
    </source>
</reference>
<dbReference type="InterPro" id="IPR024787">
    <property type="entry name" value="EcsC"/>
</dbReference>
<protein>
    <submittedName>
        <fullName evidence="1">EcsC family protein</fullName>
    </submittedName>
</protein>
<evidence type="ECO:0000313" key="1">
    <source>
        <dbReference type="EMBL" id="WNZ24324.1"/>
    </source>
</evidence>
<gene>
    <name evidence="1" type="ORF">HJG54_16635</name>
</gene>
<dbReference type="AlphaFoldDB" id="A0AA96WFX9"/>
<proteinExistence type="predicted"/>
<accession>A0AA96WFX9</accession>
<sequence>MSTPNNPIDQFNQMLTAVTTTAETTIMPLLQEMLEQGTETVGRIVTPIAENPVVQFATRVPGVNWLMAALGQVNVEKVEREVAALRQQYPLETSGEIAQRIIADTAMKAAGAGLVTNVIPPAAISLLALDIAAVTALQADMVYRIAAVYGFSLHEPTRRGEVLAIWGLSTGGSGVLKTGLSLVEAIPLVGAGIGIASNAVLIYSLGQIAYRFYEAKQAALAKSAQSKPEDVVSHSDTPV</sequence>
<dbReference type="Pfam" id="PF12787">
    <property type="entry name" value="EcsC"/>
    <property type="match status" value="1"/>
</dbReference>
<organism evidence="1">
    <name type="scientific">Leptolyngbya sp. NK1-12</name>
    <dbReference type="NCBI Taxonomy" id="2547451"/>
    <lineage>
        <taxon>Bacteria</taxon>
        <taxon>Bacillati</taxon>
        <taxon>Cyanobacteriota</taxon>
        <taxon>Cyanophyceae</taxon>
        <taxon>Leptolyngbyales</taxon>
        <taxon>Leptolyngbyaceae</taxon>
        <taxon>Leptolyngbya group</taxon>
        <taxon>Leptolyngbya</taxon>
    </lineage>
</organism>
<dbReference type="RefSeq" id="WP_316430078.1">
    <property type="nucleotide sequence ID" value="NZ_CP053586.1"/>
</dbReference>